<organism evidence="3 4">
    <name type="scientific">Streptococcus suis</name>
    <dbReference type="NCBI Taxonomy" id="1307"/>
    <lineage>
        <taxon>Bacteria</taxon>
        <taxon>Bacillati</taxon>
        <taxon>Bacillota</taxon>
        <taxon>Bacilli</taxon>
        <taxon>Lactobacillales</taxon>
        <taxon>Streptococcaceae</taxon>
        <taxon>Streptococcus</taxon>
    </lineage>
</organism>
<dbReference type="Proteomes" id="UP001152879">
    <property type="component" value="Unassembled WGS sequence"/>
</dbReference>
<keyword evidence="3" id="KW-0328">Glycosyltransferase</keyword>
<dbReference type="Pfam" id="PF00534">
    <property type="entry name" value="Glycos_transf_1"/>
    <property type="match status" value="1"/>
</dbReference>
<dbReference type="PANTHER" id="PTHR46401:SF2">
    <property type="entry name" value="GLYCOSYLTRANSFERASE WBBK-RELATED"/>
    <property type="match status" value="1"/>
</dbReference>
<evidence type="ECO:0000256" key="1">
    <source>
        <dbReference type="ARBA" id="ARBA00022679"/>
    </source>
</evidence>
<evidence type="ECO:0000313" key="4">
    <source>
        <dbReference type="Proteomes" id="UP001152879"/>
    </source>
</evidence>
<dbReference type="Gene3D" id="3.40.50.2000">
    <property type="entry name" value="Glycogen Phosphorylase B"/>
    <property type="match status" value="1"/>
</dbReference>
<dbReference type="AlphaFoldDB" id="A0A9X4MLX5"/>
<evidence type="ECO:0000259" key="2">
    <source>
        <dbReference type="Pfam" id="PF00534"/>
    </source>
</evidence>
<keyword evidence="1 3" id="KW-0808">Transferase</keyword>
<comment type="caution">
    <text evidence="3">The sequence shown here is derived from an EMBL/GenBank/DDBJ whole genome shotgun (WGS) entry which is preliminary data.</text>
</comment>
<name>A0A9X4MLX5_STRSU</name>
<protein>
    <submittedName>
        <fullName evidence="3">Glycosyltransferase</fullName>
        <ecNumber evidence="3">2.4.-.-</ecNumber>
    </submittedName>
</protein>
<evidence type="ECO:0000313" key="3">
    <source>
        <dbReference type="EMBL" id="MDG4512697.1"/>
    </source>
</evidence>
<reference evidence="3" key="1">
    <citation type="submission" date="2022-07" db="EMBL/GenBank/DDBJ databases">
        <title>Whole Genome Sequencing of Streptococcus suis.</title>
        <authorList>
            <person name="Dai X."/>
            <person name="Huang J."/>
            <person name="Wang L."/>
        </authorList>
    </citation>
    <scope>NUCLEOTIDE SEQUENCE</scope>
    <source>
        <strain evidence="3">SFB2</strain>
    </source>
</reference>
<dbReference type="PANTHER" id="PTHR46401">
    <property type="entry name" value="GLYCOSYLTRANSFERASE WBBK-RELATED"/>
    <property type="match status" value="1"/>
</dbReference>
<dbReference type="EC" id="2.4.-.-" evidence="3"/>
<dbReference type="InterPro" id="IPR001296">
    <property type="entry name" value="Glyco_trans_1"/>
</dbReference>
<dbReference type="SUPFAM" id="SSF53756">
    <property type="entry name" value="UDP-Glycosyltransferase/glycogen phosphorylase"/>
    <property type="match status" value="1"/>
</dbReference>
<dbReference type="GO" id="GO:0009103">
    <property type="term" value="P:lipopolysaccharide biosynthetic process"/>
    <property type="evidence" value="ECO:0007669"/>
    <property type="project" value="TreeGrafter"/>
</dbReference>
<dbReference type="GO" id="GO:0016757">
    <property type="term" value="F:glycosyltransferase activity"/>
    <property type="evidence" value="ECO:0007669"/>
    <property type="project" value="UniProtKB-KW"/>
</dbReference>
<feature type="domain" description="Glycosyl transferase family 1" evidence="2">
    <location>
        <begin position="185"/>
        <end position="337"/>
    </location>
</feature>
<sequence length="353" mass="40662">MRIVVNDIAASEGGAMSVLKNFYQEIIDKDDENEWIFLLGDRYLKETRNIKVHVFPEIKKSWIKRLMFDLISGKKIINEFCPDIYLSLQNTATLGVDCKQFVFLHQVLPFQREQNFSFLKRDQRIYAVYQKIIGKVIKLSIKNSKATVIVQTEWLRKMLISIFPNNLIVVVPPTVSKVSSFLKEKNQDKDVNTNMFFYPAANLIYKNHKAIFEAVDCLVAKGHTNFKVILTISQPDTLPNNAGFYHFLGTIDKERVWNYYNNSTLLFPSYIESYGLPLKEATQCGSIIFSANTGVSKEILNCYSKAFFFNPFDSNELADLMEMKLMNSLKFNKEIKETSDHVNSSISSLILET</sequence>
<proteinExistence type="predicted"/>
<accession>A0A9X4MLX5</accession>
<dbReference type="EMBL" id="JANFML010000023">
    <property type="protein sequence ID" value="MDG4512697.1"/>
    <property type="molecule type" value="Genomic_DNA"/>
</dbReference>
<gene>
    <name evidence="3" type="ORF">NOL15_07575</name>
</gene>